<dbReference type="PANTHER" id="PTHR43537:SF5">
    <property type="entry name" value="UXU OPERON TRANSCRIPTIONAL REGULATOR"/>
    <property type="match status" value="1"/>
</dbReference>
<reference evidence="7" key="1">
    <citation type="submission" date="2018-09" db="EMBL/GenBank/DDBJ databases">
        <authorList>
            <person name="Livingstone P.G."/>
            <person name="Whitworth D.E."/>
        </authorList>
    </citation>
    <scope>NUCLEOTIDE SEQUENCE [LARGE SCALE GENOMIC DNA]</scope>
    <source>
        <strain evidence="7">CA043D</strain>
    </source>
</reference>
<evidence type="ECO:0000256" key="4">
    <source>
        <dbReference type="SAM" id="MobiDB-lite"/>
    </source>
</evidence>
<dbReference type="InterPro" id="IPR036390">
    <property type="entry name" value="WH_DNA-bd_sf"/>
</dbReference>
<protein>
    <submittedName>
        <fullName evidence="6">GntR family transcriptional regulator</fullName>
    </submittedName>
</protein>
<gene>
    <name evidence="6" type="ORF">D7X32_22505</name>
</gene>
<dbReference type="PANTHER" id="PTHR43537">
    <property type="entry name" value="TRANSCRIPTIONAL REGULATOR, GNTR FAMILY"/>
    <property type="match status" value="1"/>
</dbReference>
<dbReference type="RefSeq" id="WP_120604624.1">
    <property type="nucleotide sequence ID" value="NZ_RAWE01000086.1"/>
</dbReference>
<comment type="caution">
    <text evidence="6">The sequence shown here is derived from an EMBL/GenBank/DDBJ whole genome shotgun (WGS) entry which is preliminary data.</text>
</comment>
<accession>A0A3A8K8W9</accession>
<dbReference type="InterPro" id="IPR036388">
    <property type="entry name" value="WH-like_DNA-bd_sf"/>
</dbReference>
<keyword evidence="7" id="KW-1185">Reference proteome</keyword>
<keyword evidence="3" id="KW-0804">Transcription</keyword>
<dbReference type="Pfam" id="PF00392">
    <property type="entry name" value="GntR"/>
    <property type="match status" value="1"/>
</dbReference>
<dbReference type="OrthoDB" id="4164516at2"/>
<evidence type="ECO:0000313" key="7">
    <source>
        <dbReference type="Proteomes" id="UP000268313"/>
    </source>
</evidence>
<evidence type="ECO:0000256" key="2">
    <source>
        <dbReference type="ARBA" id="ARBA00023125"/>
    </source>
</evidence>
<dbReference type="PROSITE" id="PS50949">
    <property type="entry name" value="HTH_GNTR"/>
    <property type="match status" value="1"/>
</dbReference>
<feature type="compositionally biased region" description="Basic and acidic residues" evidence="4">
    <location>
        <begin position="283"/>
        <end position="294"/>
    </location>
</feature>
<dbReference type="SMART" id="SM00345">
    <property type="entry name" value="HTH_GNTR"/>
    <property type="match status" value="1"/>
</dbReference>
<evidence type="ECO:0000313" key="6">
    <source>
        <dbReference type="EMBL" id="RKH00775.1"/>
    </source>
</evidence>
<feature type="domain" description="HTH gntR-type" evidence="5">
    <location>
        <begin position="4"/>
        <end position="73"/>
    </location>
</feature>
<feature type="region of interest" description="Disordered" evidence="4">
    <location>
        <begin position="347"/>
        <end position="408"/>
    </location>
</feature>
<dbReference type="GO" id="GO:0003677">
    <property type="term" value="F:DNA binding"/>
    <property type="evidence" value="ECO:0007669"/>
    <property type="project" value="UniProtKB-KW"/>
</dbReference>
<dbReference type="GO" id="GO:0003700">
    <property type="term" value="F:DNA-binding transcription factor activity"/>
    <property type="evidence" value="ECO:0007669"/>
    <property type="project" value="InterPro"/>
</dbReference>
<keyword evidence="2" id="KW-0238">DNA-binding</keyword>
<feature type="region of interest" description="Disordered" evidence="4">
    <location>
        <begin position="233"/>
        <end position="328"/>
    </location>
</feature>
<name>A0A3A8K8W9_9BACT</name>
<dbReference type="AlphaFoldDB" id="A0A3A8K8W9"/>
<keyword evidence="1" id="KW-0805">Transcription regulation</keyword>
<dbReference type="Proteomes" id="UP000268313">
    <property type="component" value="Unassembled WGS sequence"/>
</dbReference>
<dbReference type="CDD" id="cd07377">
    <property type="entry name" value="WHTH_GntR"/>
    <property type="match status" value="1"/>
</dbReference>
<dbReference type="PRINTS" id="PR00035">
    <property type="entry name" value="HTHGNTR"/>
</dbReference>
<proteinExistence type="predicted"/>
<dbReference type="SUPFAM" id="SSF46785">
    <property type="entry name" value="Winged helix' DNA-binding domain"/>
    <property type="match status" value="1"/>
</dbReference>
<organism evidence="6 7">
    <name type="scientific">Corallococcus carmarthensis</name>
    <dbReference type="NCBI Taxonomy" id="2316728"/>
    <lineage>
        <taxon>Bacteria</taxon>
        <taxon>Pseudomonadati</taxon>
        <taxon>Myxococcota</taxon>
        <taxon>Myxococcia</taxon>
        <taxon>Myxococcales</taxon>
        <taxon>Cystobacterineae</taxon>
        <taxon>Myxococcaceae</taxon>
        <taxon>Corallococcus</taxon>
    </lineage>
</organism>
<dbReference type="EMBL" id="RAWE01000086">
    <property type="protein sequence ID" value="RKH00775.1"/>
    <property type="molecule type" value="Genomic_DNA"/>
</dbReference>
<sequence>MVRVGLVEYVEEQLERDISRGRLPRSGQLGSERVLARIYGVSRGTVREALRRLAARGLVVQRSGRRARPVALDESLTLENLGLALHDERSEKCRRLLEGFFSLKRQVLVELLADCCARASKEDLRLLEGACFRLWDAAKWHPGARCAQLEFELLRLAARVAERPGHLLLIQSLQWALRGNASRLRSLMGGESLRQWVTCAMNALSERDVRALQHELPVLLKACDERVLDDFAPVTQEQESPEAGCTQEGLLGDSTSASAQDDALEARPCVEEHGLGDPTSVSHQDDAREEHSCVEAHGPGSRVAAAGDTEALGGTPCPQGEALPLEPDSGALLFPAAPGPAACEPGEECAGGGGTDAALGNLSDCRAGWSASSPEREPPDQASTLPIPHGEAKGERAASWPPGTHTSG</sequence>
<evidence type="ECO:0000256" key="3">
    <source>
        <dbReference type="ARBA" id="ARBA00023163"/>
    </source>
</evidence>
<evidence type="ECO:0000256" key="1">
    <source>
        <dbReference type="ARBA" id="ARBA00023015"/>
    </source>
</evidence>
<evidence type="ECO:0000259" key="5">
    <source>
        <dbReference type="PROSITE" id="PS50949"/>
    </source>
</evidence>
<dbReference type="InterPro" id="IPR000524">
    <property type="entry name" value="Tscrpt_reg_HTH_GntR"/>
</dbReference>
<feature type="compositionally biased region" description="Basic and acidic residues" evidence="4">
    <location>
        <begin position="264"/>
        <end position="275"/>
    </location>
</feature>
<dbReference type="Gene3D" id="1.10.10.10">
    <property type="entry name" value="Winged helix-like DNA-binding domain superfamily/Winged helix DNA-binding domain"/>
    <property type="match status" value="1"/>
</dbReference>